<feature type="compositionally biased region" description="Pro residues" evidence="1">
    <location>
        <begin position="161"/>
        <end position="172"/>
    </location>
</feature>
<evidence type="ECO:0000313" key="3">
    <source>
        <dbReference type="Proteomes" id="UP000799767"/>
    </source>
</evidence>
<proteinExistence type="predicted"/>
<keyword evidence="3" id="KW-1185">Reference proteome</keyword>
<dbReference type="EMBL" id="MU001632">
    <property type="protein sequence ID" value="KAF2486630.1"/>
    <property type="molecule type" value="Genomic_DNA"/>
</dbReference>
<sequence>MTHFSTRARDRGLAFKELGACESQPYINTTVTPSTQRRCKARNLEATMGEGRPTIDDEHHAYQRYPFSVPYLARQSCGKWEIPKAMQPRQPLPRQTCPDYQPSLPTLQSPLAADDPGPILSFYTSREHAWHAANRLTCTSLPSPCLPALHAAMQRRANRARPPPASLPPPTV</sequence>
<feature type="region of interest" description="Disordered" evidence="1">
    <location>
        <begin position="153"/>
        <end position="172"/>
    </location>
</feature>
<accession>A0A6A6Q2L0</accession>
<dbReference type="GeneID" id="54473724"/>
<evidence type="ECO:0000256" key="1">
    <source>
        <dbReference type="SAM" id="MobiDB-lite"/>
    </source>
</evidence>
<name>A0A6A6Q2L0_9PEZI</name>
<gene>
    <name evidence="2" type="ORF">BDY17DRAFT_291814</name>
</gene>
<protein>
    <submittedName>
        <fullName evidence="2">Uncharacterized protein</fullName>
    </submittedName>
</protein>
<dbReference type="RefSeq" id="XP_033593199.1">
    <property type="nucleotide sequence ID" value="XM_033732722.1"/>
</dbReference>
<evidence type="ECO:0000313" key="2">
    <source>
        <dbReference type="EMBL" id="KAF2486630.1"/>
    </source>
</evidence>
<dbReference type="AlphaFoldDB" id="A0A6A6Q2L0"/>
<organism evidence="2 3">
    <name type="scientific">Neohortaea acidophila</name>
    <dbReference type="NCBI Taxonomy" id="245834"/>
    <lineage>
        <taxon>Eukaryota</taxon>
        <taxon>Fungi</taxon>
        <taxon>Dikarya</taxon>
        <taxon>Ascomycota</taxon>
        <taxon>Pezizomycotina</taxon>
        <taxon>Dothideomycetes</taxon>
        <taxon>Dothideomycetidae</taxon>
        <taxon>Mycosphaerellales</taxon>
        <taxon>Teratosphaeriaceae</taxon>
        <taxon>Neohortaea</taxon>
    </lineage>
</organism>
<dbReference type="Proteomes" id="UP000799767">
    <property type="component" value="Unassembled WGS sequence"/>
</dbReference>
<reference evidence="2" key="1">
    <citation type="journal article" date="2020" name="Stud. Mycol.">
        <title>101 Dothideomycetes genomes: a test case for predicting lifestyles and emergence of pathogens.</title>
        <authorList>
            <person name="Haridas S."/>
            <person name="Albert R."/>
            <person name="Binder M."/>
            <person name="Bloem J."/>
            <person name="Labutti K."/>
            <person name="Salamov A."/>
            <person name="Andreopoulos B."/>
            <person name="Baker S."/>
            <person name="Barry K."/>
            <person name="Bills G."/>
            <person name="Bluhm B."/>
            <person name="Cannon C."/>
            <person name="Castanera R."/>
            <person name="Culley D."/>
            <person name="Daum C."/>
            <person name="Ezra D."/>
            <person name="Gonzalez J."/>
            <person name="Henrissat B."/>
            <person name="Kuo A."/>
            <person name="Liang C."/>
            <person name="Lipzen A."/>
            <person name="Lutzoni F."/>
            <person name="Magnuson J."/>
            <person name="Mondo S."/>
            <person name="Nolan M."/>
            <person name="Ohm R."/>
            <person name="Pangilinan J."/>
            <person name="Park H.-J."/>
            <person name="Ramirez L."/>
            <person name="Alfaro M."/>
            <person name="Sun H."/>
            <person name="Tritt A."/>
            <person name="Yoshinaga Y."/>
            <person name="Zwiers L.-H."/>
            <person name="Turgeon B."/>
            <person name="Goodwin S."/>
            <person name="Spatafora J."/>
            <person name="Crous P."/>
            <person name="Grigoriev I."/>
        </authorList>
    </citation>
    <scope>NUCLEOTIDE SEQUENCE</scope>
    <source>
        <strain evidence="2">CBS 113389</strain>
    </source>
</reference>